<feature type="domain" description="ATPase AAA-type core" evidence="7">
    <location>
        <begin position="164"/>
        <end position="308"/>
    </location>
</feature>
<dbReference type="GO" id="GO:0016887">
    <property type="term" value="F:ATP hydrolysis activity"/>
    <property type="evidence" value="ECO:0007669"/>
    <property type="project" value="InterPro"/>
</dbReference>
<evidence type="ECO:0000256" key="2">
    <source>
        <dbReference type="ARBA" id="ARBA00008398"/>
    </source>
</evidence>
<dbReference type="InterPro" id="IPR027417">
    <property type="entry name" value="P-loop_NTPase"/>
</dbReference>
<evidence type="ECO:0000256" key="5">
    <source>
        <dbReference type="RuleBase" id="RU365058"/>
    </source>
</evidence>
<evidence type="ECO:0000256" key="4">
    <source>
        <dbReference type="ARBA" id="ARBA00023242"/>
    </source>
</evidence>
<comment type="caution">
    <text evidence="8">The sequence shown here is derived from an EMBL/GenBank/DDBJ whole genome shotgun (WGS) entry which is preliminary data.</text>
</comment>
<reference evidence="8" key="1">
    <citation type="submission" date="2020-09" db="EMBL/GenBank/DDBJ databases">
        <authorList>
            <person name="Kikuchi T."/>
        </authorList>
    </citation>
    <scope>NUCLEOTIDE SEQUENCE</scope>
    <source>
        <strain evidence="8">SH1</strain>
    </source>
</reference>
<keyword evidence="4 5" id="KW-0539">Nucleus</keyword>
<evidence type="ECO:0000313" key="8">
    <source>
        <dbReference type="EMBL" id="CAD5213190.1"/>
    </source>
</evidence>
<dbReference type="EMBL" id="CAJFDH010000002">
    <property type="protein sequence ID" value="CAD5213190.1"/>
    <property type="molecule type" value="Genomic_DNA"/>
</dbReference>
<dbReference type="Proteomes" id="UP000614601">
    <property type="component" value="Unassembled WGS sequence"/>
</dbReference>
<evidence type="ECO:0000259" key="7">
    <source>
        <dbReference type="Pfam" id="PF00004"/>
    </source>
</evidence>
<sequence length="499" mass="57517">MVTTRQAGKVDEQASKKLRAPKVTNSTPKKKRKNPDISFEEKLSDDSDYENHTPPKQSRLSRTPSASPRTPKRTPSKWNKSPEKSPFKSPRRKMYNTLQENMQKLNLDQSLNVSVSSLGLEDARKLLWSDTVPTEMKQRKNEIKQIRAFCEEAIRPHSISSALYLGGAPGTGKTSCTLHVIQKMQKLKKKFAFVHLNAGQMVRPEEVYIHFYKALTNDGSAESQKAAKLSQKTAKLKLAALLGMEDKDRLPTIVLVDEMDFLLSNKQTVLYNIFNWCSIPESRVNIIAISNTFDLPQRALDKRIQSRLGTNMIHFHPYDHKQINEILMTKLEMFGDRIHKDALKFCSMKVANMSGDIRKSFEIIKMAIDLAIEKNREQILMEDVHQCIVDARETYRMQLVRSFNPDELRLFKAVVRSLKATGLEAVDFTRIYRAYERACIEDRVQPLSTWDLMELIKDGQSIDFYSINESEAQMHRRVSLEFSDYEAEFCLRQLEEVKS</sequence>
<keyword evidence="5" id="KW-0547">Nucleotide-binding</keyword>
<dbReference type="GO" id="GO:0005664">
    <property type="term" value="C:nuclear origin of replication recognition complex"/>
    <property type="evidence" value="ECO:0007669"/>
    <property type="project" value="TreeGrafter"/>
</dbReference>
<dbReference type="InterPro" id="IPR003959">
    <property type="entry name" value="ATPase_AAA_core"/>
</dbReference>
<gene>
    <name evidence="8" type="ORF">BOKJ2_LOCUS4991</name>
</gene>
<dbReference type="Proteomes" id="UP000783686">
    <property type="component" value="Unassembled WGS sequence"/>
</dbReference>
<dbReference type="GO" id="GO:0003688">
    <property type="term" value="F:DNA replication origin binding"/>
    <property type="evidence" value="ECO:0007669"/>
    <property type="project" value="TreeGrafter"/>
</dbReference>
<dbReference type="EMBL" id="CAJFCW020000002">
    <property type="protein sequence ID" value="CAG9099543.1"/>
    <property type="molecule type" value="Genomic_DNA"/>
</dbReference>
<keyword evidence="5" id="KW-0067">ATP-binding</keyword>
<comment type="similarity">
    <text evidence="2 5">Belongs to the ORC1 family.</text>
</comment>
<keyword evidence="9" id="KW-1185">Reference proteome</keyword>
<dbReference type="AlphaFoldDB" id="A0A811KD87"/>
<evidence type="ECO:0000256" key="3">
    <source>
        <dbReference type="ARBA" id="ARBA00023125"/>
    </source>
</evidence>
<proteinExistence type="inferred from homology"/>
<accession>A0A811KD87</accession>
<protein>
    <recommendedName>
        <fullName evidence="5">Origin recognition complex subunit 1</fullName>
    </recommendedName>
</protein>
<dbReference type="InterPro" id="IPR050311">
    <property type="entry name" value="ORC1/CDC6"/>
</dbReference>
<feature type="compositionally biased region" description="Polar residues" evidence="6">
    <location>
        <begin position="54"/>
        <end position="68"/>
    </location>
</feature>
<dbReference type="PANTHER" id="PTHR10763">
    <property type="entry name" value="CELL DIVISION CONTROL PROTEIN 6-RELATED"/>
    <property type="match status" value="1"/>
</dbReference>
<keyword evidence="5" id="KW-0235">DNA replication</keyword>
<dbReference type="Gene3D" id="3.40.50.300">
    <property type="entry name" value="P-loop containing nucleotide triphosphate hydrolases"/>
    <property type="match status" value="1"/>
</dbReference>
<comment type="subunit">
    <text evidence="5">ORC is composed of six subunits.</text>
</comment>
<dbReference type="OrthoDB" id="1926878at2759"/>
<feature type="region of interest" description="Disordered" evidence="6">
    <location>
        <begin position="1"/>
        <end position="91"/>
    </location>
</feature>
<organism evidence="8 9">
    <name type="scientific">Bursaphelenchus okinawaensis</name>
    <dbReference type="NCBI Taxonomy" id="465554"/>
    <lineage>
        <taxon>Eukaryota</taxon>
        <taxon>Metazoa</taxon>
        <taxon>Ecdysozoa</taxon>
        <taxon>Nematoda</taxon>
        <taxon>Chromadorea</taxon>
        <taxon>Rhabditida</taxon>
        <taxon>Tylenchina</taxon>
        <taxon>Tylenchomorpha</taxon>
        <taxon>Aphelenchoidea</taxon>
        <taxon>Aphelenchoididae</taxon>
        <taxon>Bursaphelenchus</taxon>
    </lineage>
</organism>
<comment type="function">
    <text evidence="5">Component of the origin recognition complex (ORC) that binds origins of replication. DNA-binding is ATP-dependent, however specific DNA sequences that define origins of replication have not been identified so far. ORC is required to assemble the pre-replication complex necessary to initiate DNA replication.</text>
</comment>
<dbReference type="GO" id="GO:0005524">
    <property type="term" value="F:ATP binding"/>
    <property type="evidence" value="ECO:0007669"/>
    <property type="project" value="UniProtKB-KW"/>
</dbReference>
<dbReference type="SUPFAM" id="SSF52540">
    <property type="entry name" value="P-loop containing nucleoside triphosphate hydrolases"/>
    <property type="match status" value="1"/>
</dbReference>
<feature type="compositionally biased region" description="Basic and acidic residues" evidence="6">
    <location>
        <begin position="39"/>
        <end position="53"/>
    </location>
</feature>
<evidence type="ECO:0000256" key="1">
    <source>
        <dbReference type="ARBA" id="ARBA00004123"/>
    </source>
</evidence>
<dbReference type="PANTHER" id="PTHR10763:SF23">
    <property type="entry name" value="ORIGIN RECOGNITION COMPLEX SUBUNIT 1"/>
    <property type="match status" value="1"/>
</dbReference>
<dbReference type="GO" id="GO:0033314">
    <property type="term" value="P:mitotic DNA replication checkpoint signaling"/>
    <property type="evidence" value="ECO:0007669"/>
    <property type="project" value="TreeGrafter"/>
</dbReference>
<keyword evidence="3 5" id="KW-0238">DNA-binding</keyword>
<dbReference type="CDD" id="cd00009">
    <property type="entry name" value="AAA"/>
    <property type="match status" value="1"/>
</dbReference>
<evidence type="ECO:0000313" key="9">
    <source>
        <dbReference type="Proteomes" id="UP000614601"/>
    </source>
</evidence>
<evidence type="ECO:0000256" key="6">
    <source>
        <dbReference type="SAM" id="MobiDB-lite"/>
    </source>
</evidence>
<dbReference type="GO" id="GO:0006270">
    <property type="term" value="P:DNA replication initiation"/>
    <property type="evidence" value="ECO:0007669"/>
    <property type="project" value="TreeGrafter"/>
</dbReference>
<comment type="subcellular location">
    <subcellularLocation>
        <location evidence="1 5">Nucleus</location>
    </subcellularLocation>
</comment>
<dbReference type="Pfam" id="PF00004">
    <property type="entry name" value="AAA"/>
    <property type="match status" value="1"/>
</dbReference>
<name>A0A811KD87_9BILA</name>